<feature type="transmembrane region" description="Helical" evidence="6">
    <location>
        <begin position="38"/>
        <end position="55"/>
    </location>
</feature>
<keyword evidence="4 6" id="KW-1133">Transmembrane helix</keyword>
<evidence type="ECO:0000256" key="3">
    <source>
        <dbReference type="ARBA" id="ARBA00022692"/>
    </source>
</evidence>
<evidence type="ECO:0000256" key="6">
    <source>
        <dbReference type="SAM" id="Phobius"/>
    </source>
</evidence>
<keyword evidence="3 6" id="KW-0812">Transmembrane</keyword>
<evidence type="ECO:0000313" key="7">
    <source>
        <dbReference type="EMBL" id="ABI52759.1"/>
    </source>
</evidence>
<accession>Q09JK4</accession>
<proteinExistence type="evidence at transcript level"/>
<feature type="transmembrane region" description="Helical" evidence="6">
    <location>
        <begin position="75"/>
        <end position="108"/>
    </location>
</feature>
<dbReference type="EMBL" id="DQ886842">
    <property type="protein sequence ID" value="ABI52759.1"/>
    <property type="molecule type" value="mRNA"/>
</dbReference>
<evidence type="ECO:0000256" key="2">
    <source>
        <dbReference type="ARBA" id="ARBA00007279"/>
    </source>
</evidence>
<dbReference type="AlphaFoldDB" id="Q09JK4"/>
<comment type="subcellular location">
    <subcellularLocation>
        <location evidence="1">Membrane</location>
        <topology evidence="1">Multi-pass membrane protein</topology>
    </subcellularLocation>
</comment>
<evidence type="ECO:0000256" key="4">
    <source>
        <dbReference type="ARBA" id="ARBA00022989"/>
    </source>
</evidence>
<evidence type="ECO:0000256" key="1">
    <source>
        <dbReference type="ARBA" id="ARBA00004141"/>
    </source>
</evidence>
<name>Q09JK4_ARGMO</name>
<reference evidence="7" key="1">
    <citation type="journal article" date="2008" name="Insect Biochem. Mol. Biol.">
        <title>Comparative sialomics between hard and soft ticks: implications for the evolution of blood-feeding behavior.</title>
        <authorList>
            <person name="Mans B.J."/>
            <person name="Andersen J.F."/>
            <person name="Francischetti I.M."/>
            <person name="Valenzuela J.G."/>
            <person name="Schwan T.G."/>
            <person name="Pham V.M."/>
            <person name="Garfield M.K."/>
            <person name="Hammer C.H."/>
            <person name="Ribeiro J.M."/>
        </authorList>
    </citation>
    <scope>NUCLEOTIDE SEQUENCE</scope>
    <source>
        <strain evidence="7">AM-335</strain>
        <tissue evidence="7">Adult salivary gland</tissue>
    </source>
</reference>
<dbReference type="Pfam" id="PF09775">
    <property type="entry name" value="Keratin_assoc"/>
    <property type="match status" value="1"/>
</dbReference>
<keyword evidence="5 6" id="KW-0472">Membrane</keyword>
<dbReference type="PANTHER" id="PTHR32001:SF1">
    <property type="entry name" value="KERATINOCYTE-ASSOCIATED PROTEIN 2"/>
    <property type="match status" value="1"/>
</dbReference>
<organism evidence="7">
    <name type="scientific">Argas monolakensis</name>
    <name type="common">Mono lake bird tick</name>
    <dbReference type="NCBI Taxonomy" id="34602"/>
    <lineage>
        <taxon>Eukaryota</taxon>
        <taxon>Metazoa</taxon>
        <taxon>Ecdysozoa</taxon>
        <taxon>Arthropoda</taxon>
        <taxon>Chelicerata</taxon>
        <taxon>Arachnida</taxon>
        <taxon>Acari</taxon>
        <taxon>Parasitiformes</taxon>
        <taxon>Ixodida</taxon>
        <taxon>Ixodoidea</taxon>
        <taxon>Argasidae</taxon>
        <taxon>Argasinae</taxon>
        <taxon>Argas</taxon>
    </lineage>
</organism>
<dbReference type="PANTHER" id="PTHR32001">
    <property type="entry name" value="KERATINOCYTE-ASSOCIATED PROTEIN 2"/>
    <property type="match status" value="1"/>
</dbReference>
<evidence type="ECO:0000256" key="5">
    <source>
        <dbReference type="ARBA" id="ARBA00023136"/>
    </source>
</evidence>
<feature type="transmembrane region" description="Helical" evidence="6">
    <location>
        <begin position="6"/>
        <end position="26"/>
    </location>
</feature>
<dbReference type="GO" id="GO:0016020">
    <property type="term" value="C:membrane"/>
    <property type="evidence" value="ECO:0007669"/>
    <property type="project" value="UniProtKB-SubCell"/>
</dbReference>
<protein>
    <submittedName>
        <fullName evidence="7">Keratinocytes associated protein 2</fullName>
    </submittedName>
</protein>
<sequence length="133" mass="14170">MAVSSAASGALSLCLFFLLFATMQIYRVQLTASQPMTVVGGFLGSLLFILLLTLVGNVQRVLCGQGVQTKLFPEVVICLVLAMTSAGMVHRVCTTTCLIFSIVALYYLSKISVKPTALTSDAGRPIPQNPKGR</sequence>
<comment type="similarity">
    <text evidence="2">Belongs to the KRTCAP2 family.</text>
</comment>
<dbReference type="InterPro" id="IPR018614">
    <property type="entry name" value="KRTCAP2"/>
</dbReference>